<accession>A0A1Y1Y8F7</accession>
<dbReference type="Proteomes" id="UP000193144">
    <property type="component" value="Unassembled WGS sequence"/>
</dbReference>
<dbReference type="AlphaFoldDB" id="A0A1Y1Y8F7"/>
<organism evidence="1 2">
    <name type="scientific">Clohesyomyces aquaticus</name>
    <dbReference type="NCBI Taxonomy" id="1231657"/>
    <lineage>
        <taxon>Eukaryota</taxon>
        <taxon>Fungi</taxon>
        <taxon>Dikarya</taxon>
        <taxon>Ascomycota</taxon>
        <taxon>Pezizomycotina</taxon>
        <taxon>Dothideomycetes</taxon>
        <taxon>Pleosporomycetidae</taxon>
        <taxon>Pleosporales</taxon>
        <taxon>Lindgomycetaceae</taxon>
        <taxon>Clohesyomyces</taxon>
    </lineage>
</organism>
<comment type="caution">
    <text evidence="1">The sequence shown here is derived from an EMBL/GenBank/DDBJ whole genome shotgun (WGS) entry which is preliminary data.</text>
</comment>
<name>A0A1Y1Y8F7_9PLEO</name>
<sequence length="122" mass="13856">MSRLIIYEFMDLPPVLDDWMGLLLSCRQPYEEMSHIAPRRFIDYIEKTIAGYGITLVKPIGIYSGIATLGSVTLGLSIWGVAARSYSPNAPNWRGRSWMKDLELLLCLRLEELTINFGESND</sequence>
<evidence type="ECO:0000313" key="1">
    <source>
        <dbReference type="EMBL" id="ORX93864.1"/>
    </source>
</evidence>
<gene>
    <name evidence="1" type="ORF">BCR34DRAFT_608449</name>
</gene>
<dbReference type="OrthoDB" id="3711359at2759"/>
<keyword evidence="2" id="KW-1185">Reference proteome</keyword>
<proteinExistence type="predicted"/>
<dbReference type="EMBL" id="MCFA01000325">
    <property type="protein sequence ID" value="ORX93864.1"/>
    <property type="molecule type" value="Genomic_DNA"/>
</dbReference>
<reference evidence="1 2" key="1">
    <citation type="submission" date="2016-07" db="EMBL/GenBank/DDBJ databases">
        <title>Pervasive Adenine N6-methylation of Active Genes in Fungi.</title>
        <authorList>
            <consortium name="DOE Joint Genome Institute"/>
            <person name="Mondo S.J."/>
            <person name="Dannebaum R.O."/>
            <person name="Kuo R.C."/>
            <person name="Labutti K."/>
            <person name="Haridas S."/>
            <person name="Kuo A."/>
            <person name="Salamov A."/>
            <person name="Ahrendt S.R."/>
            <person name="Lipzen A."/>
            <person name="Sullivan W."/>
            <person name="Andreopoulos W.B."/>
            <person name="Clum A."/>
            <person name="Lindquist E."/>
            <person name="Daum C."/>
            <person name="Ramamoorthy G.K."/>
            <person name="Gryganskyi A."/>
            <person name="Culley D."/>
            <person name="Magnuson J.K."/>
            <person name="James T.Y."/>
            <person name="O'Malley M.A."/>
            <person name="Stajich J.E."/>
            <person name="Spatafora J.W."/>
            <person name="Visel A."/>
            <person name="Grigoriev I.V."/>
        </authorList>
    </citation>
    <scope>NUCLEOTIDE SEQUENCE [LARGE SCALE GENOMIC DNA]</scope>
    <source>
        <strain evidence="1 2">CBS 115471</strain>
    </source>
</reference>
<evidence type="ECO:0000313" key="2">
    <source>
        <dbReference type="Proteomes" id="UP000193144"/>
    </source>
</evidence>
<protein>
    <submittedName>
        <fullName evidence="1">Uncharacterized protein</fullName>
    </submittedName>
</protein>